<dbReference type="NCBIfam" id="NF005685">
    <property type="entry name" value="PRK07483.1"/>
    <property type="match status" value="1"/>
</dbReference>
<dbReference type="GO" id="GO:0008483">
    <property type="term" value="F:transaminase activity"/>
    <property type="evidence" value="ECO:0007669"/>
    <property type="project" value="InterPro"/>
</dbReference>
<keyword evidence="6" id="KW-0808">Transferase</keyword>
<organism evidence="6 7">
    <name type="scientific">Aulographum hederae CBS 113979</name>
    <dbReference type="NCBI Taxonomy" id="1176131"/>
    <lineage>
        <taxon>Eukaryota</taxon>
        <taxon>Fungi</taxon>
        <taxon>Dikarya</taxon>
        <taxon>Ascomycota</taxon>
        <taxon>Pezizomycotina</taxon>
        <taxon>Dothideomycetes</taxon>
        <taxon>Pleosporomycetidae</taxon>
        <taxon>Aulographales</taxon>
        <taxon>Aulographaceae</taxon>
    </lineage>
</organism>
<keyword evidence="7" id="KW-1185">Reference proteome</keyword>
<reference evidence="6" key="1">
    <citation type="journal article" date="2020" name="Stud. Mycol.">
        <title>101 Dothideomycetes genomes: a test case for predicting lifestyles and emergence of pathogens.</title>
        <authorList>
            <person name="Haridas S."/>
            <person name="Albert R."/>
            <person name="Binder M."/>
            <person name="Bloem J."/>
            <person name="Labutti K."/>
            <person name="Salamov A."/>
            <person name="Andreopoulos B."/>
            <person name="Baker S."/>
            <person name="Barry K."/>
            <person name="Bills G."/>
            <person name="Bluhm B."/>
            <person name="Cannon C."/>
            <person name="Castanera R."/>
            <person name="Culley D."/>
            <person name="Daum C."/>
            <person name="Ezra D."/>
            <person name="Gonzalez J."/>
            <person name="Henrissat B."/>
            <person name="Kuo A."/>
            <person name="Liang C."/>
            <person name="Lipzen A."/>
            <person name="Lutzoni F."/>
            <person name="Magnuson J."/>
            <person name="Mondo S."/>
            <person name="Nolan M."/>
            <person name="Ohm R."/>
            <person name="Pangilinan J."/>
            <person name="Park H.-J."/>
            <person name="Ramirez L."/>
            <person name="Alfaro M."/>
            <person name="Sun H."/>
            <person name="Tritt A."/>
            <person name="Yoshinaga Y."/>
            <person name="Zwiers L.-H."/>
            <person name="Turgeon B."/>
            <person name="Goodwin S."/>
            <person name="Spatafora J."/>
            <person name="Crous P."/>
            <person name="Grigoriev I."/>
        </authorList>
    </citation>
    <scope>NUCLEOTIDE SEQUENCE</scope>
    <source>
        <strain evidence="6">CBS 113979</strain>
    </source>
</reference>
<feature type="region of interest" description="Disordered" evidence="5">
    <location>
        <begin position="1"/>
        <end position="27"/>
    </location>
</feature>
<feature type="compositionally biased region" description="Polar residues" evidence="5">
    <location>
        <begin position="7"/>
        <end position="20"/>
    </location>
</feature>
<dbReference type="OrthoDB" id="5419315at2759"/>
<dbReference type="GO" id="GO:0030170">
    <property type="term" value="F:pyridoxal phosphate binding"/>
    <property type="evidence" value="ECO:0007669"/>
    <property type="project" value="InterPro"/>
</dbReference>
<sequence>MEPSESALESNPPKTSSSGDPSHLLHRSLSAPPLTVTKALGNYLELSNGQRILDATTGAAVACLGHGNARVKAALAKQMDVVSYCHSLFYSTSAADELAAELIRGTEGKMEKAFIVSSGSEAIEAAMKLARQYFLELSPPQPSRTLFIARKQSYHGTTLGALGLGGHVGRRAAFEPLLATNTEFVSPAYFYRGMADGELEEEYADRLAQELEETIERVGPENVCVFVAEPIVGAALGCVPSPRGYFPKIREICDKHHILLILDEIMSGMGRSGTLHAWQDLDVVPDVQTIGKGLGGGYAPVAGLLVNKRVIEVLRQGTGAFAHGQTYQGHPMACAAALEVQRIVREEKLVENVQEMGVLMEKLLKSRLAGHEYVGDIRGKGLFWGIEFVQDKKTKKPFYPGDAVAMGVHQKGMEPKYNISIYPGTGTVDGKSGDHVLLCPAYNVTADVVEEIVDLTAKVIEDYFRGKTLVHT</sequence>
<evidence type="ECO:0000256" key="5">
    <source>
        <dbReference type="SAM" id="MobiDB-lite"/>
    </source>
</evidence>
<dbReference type="PANTHER" id="PTHR43094">
    <property type="entry name" value="AMINOTRANSFERASE"/>
    <property type="match status" value="1"/>
</dbReference>
<proteinExistence type="inferred from homology"/>
<dbReference type="GO" id="GO:0005829">
    <property type="term" value="C:cytosol"/>
    <property type="evidence" value="ECO:0007669"/>
    <property type="project" value="TreeGrafter"/>
</dbReference>
<comment type="similarity">
    <text evidence="2 4">Belongs to the class-III pyridoxal-phosphate-dependent aminotransferase family.</text>
</comment>
<dbReference type="InterPro" id="IPR015421">
    <property type="entry name" value="PyrdxlP-dep_Trfase_major"/>
</dbReference>
<dbReference type="InterPro" id="IPR005814">
    <property type="entry name" value="Aminotrans_3"/>
</dbReference>
<keyword evidence="3 4" id="KW-0663">Pyridoxal phosphate</keyword>
<dbReference type="Gene3D" id="3.40.640.10">
    <property type="entry name" value="Type I PLP-dependent aspartate aminotransferase-like (Major domain)"/>
    <property type="match status" value="1"/>
</dbReference>
<dbReference type="FunFam" id="3.40.640.10:FF:000004">
    <property type="entry name" value="Acetylornithine aminotransferase"/>
    <property type="match status" value="1"/>
</dbReference>
<dbReference type="Proteomes" id="UP000800041">
    <property type="component" value="Unassembled WGS sequence"/>
</dbReference>
<dbReference type="InterPro" id="IPR015422">
    <property type="entry name" value="PyrdxlP-dep_Trfase_small"/>
</dbReference>
<evidence type="ECO:0000256" key="1">
    <source>
        <dbReference type="ARBA" id="ARBA00001933"/>
    </source>
</evidence>
<dbReference type="AlphaFoldDB" id="A0A6G1GWA1"/>
<comment type="cofactor">
    <cofactor evidence="1">
        <name>pyridoxal 5'-phosphate</name>
        <dbReference type="ChEBI" id="CHEBI:597326"/>
    </cofactor>
</comment>
<dbReference type="InterPro" id="IPR015424">
    <property type="entry name" value="PyrdxlP-dep_Trfase"/>
</dbReference>
<protein>
    <submittedName>
        <fullName evidence="6">PLP-dependent transferase</fullName>
    </submittedName>
</protein>
<evidence type="ECO:0000313" key="6">
    <source>
        <dbReference type="EMBL" id="KAF1985205.1"/>
    </source>
</evidence>
<dbReference type="Gene3D" id="3.90.1150.10">
    <property type="entry name" value="Aspartate Aminotransferase, domain 1"/>
    <property type="match status" value="1"/>
</dbReference>
<dbReference type="PANTHER" id="PTHR43094:SF1">
    <property type="entry name" value="AMINOTRANSFERASE CLASS-III"/>
    <property type="match status" value="1"/>
</dbReference>
<dbReference type="CDD" id="cd00610">
    <property type="entry name" value="OAT_like"/>
    <property type="match status" value="1"/>
</dbReference>
<dbReference type="SUPFAM" id="SSF53383">
    <property type="entry name" value="PLP-dependent transferases"/>
    <property type="match status" value="1"/>
</dbReference>
<evidence type="ECO:0000256" key="2">
    <source>
        <dbReference type="ARBA" id="ARBA00008954"/>
    </source>
</evidence>
<evidence type="ECO:0000313" key="7">
    <source>
        <dbReference type="Proteomes" id="UP000800041"/>
    </source>
</evidence>
<evidence type="ECO:0000256" key="4">
    <source>
        <dbReference type="RuleBase" id="RU003560"/>
    </source>
</evidence>
<accession>A0A6G1GWA1</accession>
<dbReference type="Pfam" id="PF00202">
    <property type="entry name" value="Aminotran_3"/>
    <property type="match status" value="1"/>
</dbReference>
<name>A0A6G1GWA1_9PEZI</name>
<gene>
    <name evidence="6" type="ORF">K402DRAFT_464535</name>
</gene>
<dbReference type="EMBL" id="ML977163">
    <property type="protein sequence ID" value="KAF1985205.1"/>
    <property type="molecule type" value="Genomic_DNA"/>
</dbReference>
<evidence type="ECO:0000256" key="3">
    <source>
        <dbReference type="ARBA" id="ARBA00022898"/>
    </source>
</evidence>